<dbReference type="Proteomes" id="UP000649573">
    <property type="component" value="Unassembled WGS sequence"/>
</dbReference>
<keyword evidence="1" id="KW-0560">Oxidoreductase</keyword>
<organism evidence="3 4">
    <name type="scientific">Lentzea flava</name>
    <dbReference type="NCBI Taxonomy" id="103732"/>
    <lineage>
        <taxon>Bacteria</taxon>
        <taxon>Bacillati</taxon>
        <taxon>Actinomycetota</taxon>
        <taxon>Actinomycetes</taxon>
        <taxon>Pseudonocardiales</taxon>
        <taxon>Pseudonocardiaceae</taxon>
        <taxon>Lentzea</taxon>
    </lineage>
</organism>
<proteinExistence type="predicted"/>
<dbReference type="SUPFAM" id="SSF50475">
    <property type="entry name" value="FMN-binding split barrel"/>
    <property type="match status" value="1"/>
</dbReference>
<dbReference type="EMBL" id="BMRE01000008">
    <property type="protein sequence ID" value="GGU32675.1"/>
    <property type="molecule type" value="Genomic_DNA"/>
</dbReference>
<evidence type="ECO:0000313" key="3">
    <source>
        <dbReference type="EMBL" id="GGU32675.1"/>
    </source>
</evidence>
<dbReference type="RefSeq" id="WP_189253898.1">
    <property type="nucleotide sequence ID" value="NZ_BMRE01000008.1"/>
</dbReference>
<dbReference type="InterPro" id="IPR050268">
    <property type="entry name" value="NADH-dep_flavin_reductase"/>
</dbReference>
<dbReference type="Pfam" id="PF01613">
    <property type="entry name" value="Flavin_Reduct"/>
    <property type="match status" value="1"/>
</dbReference>
<sequence>MPVDEQLFREAMSLVAAPIAVVTTTDGTGRRWGFTASSLTSVSLKPPLVLVGIGHTSSCHRALTSAPEFVINVLGAQDGEVARTFATSGVDRFADTGLVSWPGTALPLLPSAVVAMRCEMADVVLAGDHDLLIGKLLDVRLGDGSPDPLVWYRRGFHSRKEPEYSR</sequence>
<name>A0ABQ2UGW6_9PSEU</name>
<evidence type="ECO:0000313" key="4">
    <source>
        <dbReference type="Proteomes" id="UP000649573"/>
    </source>
</evidence>
<dbReference type="InterPro" id="IPR002563">
    <property type="entry name" value="Flavin_Rdtase-like_dom"/>
</dbReference>
<dbReference type="InterPro" id="IPR012349">
    <property type="entry name" value="Split_barrel_FMN-bd"/>
</dbReference>
<dbReference type="SMART" id="SM00903">
    <property type="entry name" value="Flavin_Reduct"/>
    <property type="match status" value="1"/>
</dbReference>
<dbReference type="PANTHER" id="PTHR30466">
    <property type="entry name" value="FLAVIN REDUCTASE"/>
    <property type="match status" value="1"/>
</dbReference>
<comment type="caution">
    <text evidence="3">The sequence shown here is derived from an EMBL/GenBank/DDBJ whole genome shotgun (WGS) entry which is preliminary data.</text>
</comment>
<keyword evidence="4" id="KW-1185">Reference proteome</keyword>
<evidence type="ECO:0000256" key="1">
    <source>
        <dbReference type="ARBA" id="ARBA00023002"/>
    </source>
</evidence>
<feature type="domain" description="Flavin reductase like" evidence="2">
    <location>
        <begin position="12"/>
        <end position="158"/>
    </location>
</feature>
<dbReference type="PANTHER" id="PTHR30466:SF1">
    <property type="entry name" value="FMN REDUCTASE (NADH) RUTF"/>
    <property type="match status" value="1"/>
</dbReference>
<evidence type="ECO:0000259" key="2">
    <source>
        <dbReference type="SMART" id="SM00903"/>
    </source>
</evidence>
<protein>
    <submittedName>
        <fullName evidence="3">Flavin-dependent reductase</fullName>
    </submittedName>
</protein>
<reference evidence="4" key="1">
    <citation type="journal article" date="2019" name="Int. J. Syst. Evol. Microbiol.">
        <title>The Global Catalogue of Microorganisms (GCM) 10K type strain sequencing project: providing services to taxonomists for standard genome sequencing and annotation.</title>
        <authorList>
            <consortium name="The Broad Institute Genomics Platform"/>
            <consortium name="The Broad Institute Genome Sequencing Center for Infectious Disease"/>
            <person name="Wu L."/>
            <person name="Ma J."/>
        </authorList>
    </citation>
    <scope>NUCLEOTIDE SEQUENCE [LARGE SCALE GENOMIC DNA]</scope>
    <source>
        <strain evidence="4">JCM 3296</strain>
    </source>
</reference>
<gene>
    <name evidence="3" type="ORF">GCM10010178_26120</name>
</gene>
<dbReference type="Gene3D" id="2.30.110.10">
    <property type="entry name" value="Electron Transport, Fmn-binding Protein, Chain A"/>
    <property type="match status" value="1"/>
</dbReference>
<accession>A0ABQ2UGW6</accession>